<sequence length="117" mass="12981">MKKLLVLGMTGLTLVGLTACGEKKLEGTYKNTDVISSHIYDMTFSGNELRMDAGAGKFIGTYKIKGDKIEYVVTERDGEKVSGKEKDHTMVLNFKETENSIIVKVDKTNDPEETLTK</sequence>
<name>A0AAQ0U086_9LACT</name>
<comment type="caution">
    <text evidence="1">The sequence shown here is derived from an EMBL/GenBank/DDBJ whole genome shotgun (WGS) entry which is preliminary data.</text>
</comment>
<organism evidence="1 2">
    <name type="scientific">Lactococcus lactis</name>
    <dbReference type="NCBI Taxonomy" id="1358"/>
    <lineage>
        <taxon>Bacteria</taxon>
        <taxon>Bacillati</taxon>
        <taxon>Bacillota</taxon>
        <taxon>Bacilli</taxon>
        <taxon>Lactobacillales</taxon>
        <taxon>Streptococcaceae</taxon>
        <taxon>Lactococcus</taxon>
    </lineage>
</organism>
<evidence type="ECO:0008006" key="3">
    <source>
        <dbReference type="Google" id="ProtNLM"/>
    </source>
</evidence>
<protein>
    <recommendedName>
        <fullName evidence="3">Lipoprotein</fullName>
    </recommendedName>
</protein>
<gene>
    <name evidence="1" type="ORF">B8W88_07535</name>
</gene>
<evidence type="ECO:0000313" key="1">
    <source>
        <dbReference type="EMBL" id="PAK88824.1"/>
    </source>
</evidence>
<dbReference type="PROSITE" id="PS51257">
    <property type="entry name" value="PROKAR_LIPOPROTEIN"/>
    <property type="match status" value="1"/>
</dbReference>
<reference evidence="1 2" key="1">
    <citation type="submission" date="2017-04" db="EMBL/GenBank/DDBJ databases">
        <title>Kefir bacterial isolates.</title>
        <authorList>
            <person name="Kim Y."/>
            <person name="Blasche S."/>
            <person name="Patil K.R."/>
        </authorList>
    </citation>
    <scope>NUCLEOTIDE SEQUENCE [LARGE SCALE GENOMIC DNA]</scope>
    <source>
        <strain evidence="1 2">OG2</strain>
    </source>
</reference>
<evidence type="ECO:0000313" key="2">
    <source>
        <dbReference type="Proteomes" id="UP000215635"/>
    </source>
</evidence>
<dbReference type="Proteomes" id="UP000215635">
    <property type="component" value="Unassembled WGS sequence"/>
</dbReference>
<dbReference type="EMBL" id="NCWV01000008">
    <property type="protein sequence ID" value="PAK88824.1"/>
    <property type="molecule type" value="Genomic_DNA"/>
</dbReference>
<dbReference type="AlphaFoldDB" id="A0AAQ0U086"/>
<accession>A0AAQ0U086</accession>
<proteinExistence type="predicted"/>
<dbReference type="RefSeq" id="WP_095348180.1">
    <property type="nucleotide sequence ID" value="NZ_CP184687.1"/>
</dbReference>